<name>A0A085VKJ8_PSESX</name>
<gene>
    <name evidence="4" type="ORF">IV02_01465</name>
</gene>
<dbReference type="Gene3D" id="3.40.50.720">
    <property type="entry name" value="NAD(P)-binding Rossmann-like Domain"/>
    <property type="match status" value="2"/>
</dbReference>
<dbReference type="Proteomes" id="UP000028643">
    <property type="component" value="Unassembled WGS sequence"/>
</dbReference>
<dbReference type="GO" id="GO:0051287">
    <property type="term" value="F:NAD binding"/>
    <property type="evidence" value="ECO:0007669"/>
    <property type="project" value="InterPro"/>
</dbReference>
<evidence type="ECO:0000256" key="1">
    <source>
        <dbReference type="ARBA" id="ARBA00023002"/>
    </source>
</evidence>
<dbReference type="EMBL" id="JPQT01000021">
    <property type="protein sequence ID" value="KFE55961.1"/>
    <property type="molecule type" value="Genomic_DNA"/>
</dbReference>
<dbReference type="RefSeq" id="WP_047571929.1">
    <property type="nucleotide sequence ID" value="NZ_JPQT01000021.1"/>
</dbReference>
<dbReference type="PANTHER" id="PTHR43333">
    <property type="entry name" value="2-HACID_DH_C DOMAIN-CONTAINING PROTEIN"/>
    <property type="match status" value="1"/>
</dbReference>
<evidence type="ECO:0000259" key="3">
    <source>
        <dbReference type="Pfam" id="PF02826"/>
    </source>
</evidence>
<sequence length="316" mass="34165">MTQTVIASQHDEELNALLRQRLPEHTIIGIGPGLPQSIPAEATILLARPLIKPGTTEQPARPEGWPFKLQWVQLSSSGIDTYPDWLFEVPKVSSARGTSSVAVAEFALAAIFAGAKNFPQVWIKDVSQWQRFTLQRVSGSVLGIVGFGAIGSALASRALALGIKVIALNRSGKPFDVPGVERASSLQALFAESDHVVLAAPATGDTRHLVDSELLRHAKPGLHLINIARGSLIDETALIAALDQGLLASSSLDVTQIEPTPADHPFYAHPQVRLSPHVSPATGDLWGNIIEQFADNLRRFHQDDPLTQEVDFQRGY</sequence>
<dbReference type="GO" id="GO:0016491">
    <property type="term" value="F:oxidoreductase activity"/>
    <property type="evidence" value="ECO:0007669"/>
    <property type="project" value="UniProtKB-KW"/>
</dbReference>
<proteinExistence type="predicted"/>
<reference evidence="4 5" key="1">
    <citation type="submission" date="2014-07" db="EMBL/GenBank/DDBJ databases">
        <title>Draft Genome Sequences of Environmental Pseudomonas syringae strains.</title>
        <authorList>
            <person name="Baltrus D.A."/>
            <person name="Berge O."/>
            <person name="Morris C."/>
        </authorList>
    </citation>
    <scope>NUCLEOTIDE SEQUENCE [LARGE SCALE GENOMIC DNA]</scope>
    <source>
        <strain evidence="4 5">CEB003</strain>
    </source>
</reference>
<keyword evidence="1" id="KW-0560">Oxidoreductase</keyword>
<dbReference type="AlphaFoldDB" id="A0A085VKJ8"/>
<dbReference type="SUPFAM" id="SSF51735">
    <property type="entry name" value="NAD(P)-binding Rossmann-fold domains"/>
    <property type="match status" value="1"/>
</dbReference>
<evidence type="ECO:0000256" key="2">
    <source>
        <dbReference type="ARBA" id="ARBA00023027"/>
    </source>
</evidence>
<protein>
    <submittedName>
        <fullName evidence="4">Dihydrofolate reductase</fullName>
    </submittedName>
</protein>
<feature type="domain" description="D-isomer specific 2-hydroxyacid dehydrogenase NAD-binding" evidence="3">
    <location>
        <begin position="114"/>
        <end position="279"/>
    </location>
</feature>
<comment type="caution">
    <text evidence="4">The sequence shown here is derived from an EMBL/GenBank/DDBJ whole genome shotgun (WGS) entry which is preliminary data.</text>
</comment>
<dbReference type="PATRIC" id="fig|317.174.peg.301"/>
<dbReference type="Pfam" id="PF02826">
    <property type="entry name" value="2-Hacid_dh_C"/>
    <property type="match status" value="1"/>
</dbReference>
<dbReference type="PANTHER" id="PTHR43333:SF1">
    <property type="entry name" value="D-ISOMER SPECIFIC 2-HYDROXYACID DEHYDROGENASE NAD-BINDING DOMAIN-CONTAINING PROTEIN"/>
    <property type="match status" value="1"/>
</dbReference>
<accession>A0A085VKJ8</accession>
<keyword evidence="2" id="KW-0520">NAD</keyword>
<dbReference type="InterPro" id="IPR006140">
    <property type="entry name" value="D-isomer_DH_NAD-bd"/>
</dbReference>
<organism evidence="4 5">
    <name type="scientific">Pseudomonas syringae</name>
    <dbReference type="NCBI Taxonomy" id="317"/>
    <lineage>
        <taxon>Bacteria</taxon>
        <taxon>Pseudomonadati</taxon>
        <taxon>Pseudomonadota</taxon>
        <taxon>Gammaproteobacteria</taxon>
        <taxon>Pseudomonadales</taxon>
        <taxon>Pseudomonadaceae</taxon>
        <taxon>Pseudomonas</taxon>
    </lineage>
</organism>
<evidence type="ECO:0000313" key="4">
    <source>
        <dbReference type="EMBL" id="KFE55961.1"/>
    </source>
</evidence>
<dbReference type="InterPro" id="IPR036291">
    <property type="entry name" value="NAD(P)-bd_dom_sf"/>
</dbReference>
<dbReference type="CDD" id="cd12180">
    <property type="entry name" value="2-Hacid_dh_15"/>
    <property type="match status" value="1"/>
</dbReference>
<evidence type="ECO:0000313" key="5">
    <source>
        <dbReference type="Proteomes" id="UP000028643"/>
    </source>
</evidence>